<proteinExistence type="predicted"/>
<feature type="domain" description="ATP-grasp" evidence="5">
    <location>
        <begin position="93"/>
        <end position="277"/>
    </location>
</feature>
<evidence type="ECO:0000256" key="1">
    <source>
        <dbReference type="ARBA" id="ARBA00022723"/>
    </source>
</evidence>
<dbReference type="GO" id="GO:0005737">
    <property type="term" value="C:cytoplasm"/>
    <property type="evidence" value="ECO:0007669"/>
    <property type="project" value="TreeGrafter"/>
</dbReference>
<keyword evidence="6" id="KW-0436">Ligase</keyword>
<gene>
    <name evidence="6" type="ORF">CP975_34120</name>
</gene>
<dbReference type="Pfam" id="PF08443">
    <property type="entry name" value="RimK"/>
    <property type="match status" value="1"/>
</dbReference>
<keyword evidence="3 4" id="KW-0067">ATP-binding</keyword>
<dbReference type="InterPro" id="IPR004666">
    <property type="entry name" value="Rp_bS6_RimK/Lys_biosynth_LsyX"/>
</dbReference>
<dbReference type="PANTHER" id="PTHR21621">
    <property type="entry name" value="RIBOSOMAL PROTEIN S6 MODIFICATION PROTEIN"/>
    <property type="match status" value="1"/>
</dbReference>
<dbReference type="Gene3D" id="3.30.470.20">
    <property type="entry name" value="ATP-grasp fold, B domain"/>
    <property type="match status" value="1"/>
</dbReference>
<dbReference type="KEGG" id="salw:CP975_34120"/>
<dbReference type="OrthoDB" id="9803907at2"/>
<dbReference type="GO" id="GO:0018169">
    <property type="term" value="F:ribosomal S6-glutamic acid ligase activity"/>
    <property type="evidence" value="ECO:0007669"/>
    <property type="project" value="TreeGrafter"/>
</dbReference>
<dbReference type="GO" id="GO:0005524">
    <property type="term" value="F:ATP binding"/>
    <property type="evidence" value="ECO:0007669"/>
    <property type="project" value="UniProtKB-UniRule"/>
</dbReference>
<dbReference type="SUPFAM" id="SSF52440">
    <property type="entry name" value="PreATP-grasp domain"/>
    <property type="match status" value="1"/>
</dbReference>
<dbReference type="InterPro" id="IPR054562">
    <property type="entry name" value="LysX/ArgX_preATP_grasp"/>
</dbReference>
<dbReference type="Gene3D" id="3.30.1490.20">
    <property type="entry name" value="ATP-grasp fold, A domain"/>
    <property type="match status" value="1"/>
</dbReference>
<evidence type="ECO:0000256" key="4">
    <source>
        <dbReference type="PROSITE-ProRule" id="PRU00409"/>
    </source>
</evidence>
<dbReference type="GO" id="GO:0009432">
    <property type="term" value="P:SOS response"/>
    <property type="evidence" value="ECO:0007669"/>
    <property type="project" value="TreeGrafter"/>
</dbReference>
<dbReference type="EMBL" id="CP023695">
    <property type="protein sequence ID" value="QEV22734.1"/>
    <property type="molecule type" value="Genomic_DNA"/>
</dbReference>
<evidence type="ECO:0000259" key="5">
    <source>
        <dbReference type="PROSITE" id="PS50975"/>
    </source>
</evidence>
<dbReference type="Proteomes" id="UP000326553">
    <property type="component" value="Chromosome"/>
</dbReference>
<dbReference type="InterPro" id="IPR013815">
    <property type="entry name" value="ATP_grasp_subdomain_1"/>
</dbReference>
<dbReference type="AlphaFoldDB" id="A0A5J6HVD4"/>
<accession>A0A5J6HVD4</accession>
<dbReference type="NCBIfam" id="TIGR00768">
    <property type="entry name" value="rimK_fam"/>
    <property type="match status" value="1"/>
</dbReference>
<protein>
    <submittedName>
        <fullName evidence="6">RimK family alpha-L-glutamate ligase</fullName>
    </submittedName>
</protein>
<evidence type="ECO:0000256" key="3">
    <source>
        <dbReference type="ARBA" id="ARBA00022840"/>
    </source>
</evidence>
<organism evidence="6 7">
    <name type="scientific">Streptomyces alboniger</name>
    <dbReference type="NCBI Taxonomy" id="132473"/>
    <lineage>
        <taxon>Bacteria</taxon>
        <taxon>Bacillati</taxon>
        <taxon>Actinomycetota</taxon>
        <taxon>Actinomycetes</taxon>
        <taxon>Kitasatosporales</taxon>
        <taxon>Streptomycetaceae</taxon>
        <taxon>Streptomyces</taxon>
        <taxon>Streptomyces aurantiacus group</taxon>
    </lineage>
</organism>
<dbReference type="SUPFAM" id="SSF56059">
    <property type="entry name" value="Glutathione synthetase ATP-binding domain-like"/>
    <property type="match status" value="1"/>
</dbReference>
<dbReference type="Gene3D" id="3.40.50.20">
    <property type="match status" value="1"/>
</dbReference>
<dbReference type="Pfam" id="PF22626">
    <property type="entry name" value="LysX_preATP_grasp"/>
    <property type="match status" value="1"/>
</dbReference>
<name>A0A5J6HVD4_STRAD</name>
<dbReference type="InterPro" id="IPR011761">
    <property type="entry name" value="ATP-grasp"/>
</dbReference>
<reference evidence="6 7" key="1">
    <citation type="submission" date="2017-09" db="EMBL/GenBank/DDBJ databases">
        <authorList>
            <person name="Lee N."/>
            <person name="Cho B.-K."/>
        </authorList>
    </citation>
    <scope>NUCLEOTIDE SEQUENCE [LARGE SCALE GENOMIC DNA]</scope>
    <source>
        <strain evidence="6 7">ATCC 12461</strain>
    </source>
</reference>
<evidence type="ECO:0000313" key="7">
    <source>
        <dbReference type="Proteomes" id="UP000326553"/>
    </source>
</evidence>
<keyword evidence="2 4" id="KW-0547">Nucleotide-binding</keyword>
<evidence type="ECO:0000256" key="2">
    <source>
        <dbReference type="ARBA" id="ARBA00022741"/>
    </source>
</evidence>
<dbReference type="GO" id="GO:0046872">
    <property type="term" value="F:metal ion binding"/>
    <property type="evidence" value="ECO:0007669"/>
    <property type="project" value="UniProtKB-KW"/>
</dbReference>
<dbReference type="PROSITE" id="PS50975">
    <property type="entry name" value="ATP_GRASP"/>
    <property type="match status" value="1"/>
</dbReference>
<evidence type="ECO:0000313" key="6">
    <source>
        <dbReference type="EMBL" id="QEV22734.1"/>
    </source>
</evidence>
<dbReference type="PANTHER" id="PTHR21621:SF0">
    <property type="entry name" value="BETA-CITRYLGLUTAMATE SYNTHASE B-RELATED"/>
    <property type="match status" value="1"/>
</dbReference>
<sequence>MPPGLAVIASRIAYEEKRILDELDRRRIPYHVLDPRSAVFRLDDLTAPWSTAVAREVSHHRNLTTARVLEHAGVTVVNSAAAIALCGDKLLTTLTLRAAGLPVPRCMVTPTPAAALDALDGFGYPAVVKPLTGSWGRQVARLADHDAAEAVLELRAALPDPQQRITYIQEYVDKPGRDIRGLVFGTEVVGAVYRTSTSWRTNTARDARTLPCPLTAELEGLLTATAAAIGPGVYGIDLLEDAEGRLLVNEVNHTPQFRGASEALDVDLPGRYVDYLVQQLVRN</sequence>
<keyword evidence="1" id="KW-0479">Metal-binding</keyword>
<dbReference type="InterPro" id="IPR016185">
    <property type="entry name" value="PreATP-grasp_dom_sf"/>
</dbReference>
<keyword evidence="7" id="KW-1185">Reference proteome</keyword>
<dbReference type="InterPro" id="IPR013651">
    <property type="entry name" value="ATP-grasp_RimK-type"/>
</dbReference>